<dbReference type="Proteomes" id="UP000199103">
    <property type="component" value="Chromosome I"/>
</dbReference>
<organism evidence="3 4">
    <name type="scientific">Microlunatus soli</name>
    <dbReference type="NCBI Taxonomy" id="630515"/>
    <lineage>
        <taxon>Bacteria</taxon>
        <taxon>Bacillati</taxon>
        <taxon>Actinomycetota</taxon>
        <taxon>Actinomycetes</taxon>
        <taxon>Propionibacteriales</taxon>
        <taxon>Propionibacteriaceae</taxon>
        <taxon>Microlunatus</taxon>
    </lineage>
</organism>
<name>A0A1H1YV18_9ACTN</name>
<dbReference type="PANTHER" id="PTHR37809">
    <property type="entry name" value="RIBOSOMAL PROTEIN S12 METHYLTHIOTRANSFERASE ACCESSORY FACTOR YCAO"/>
    <property type="match status" value="1"/>
</dbReference>
<keyword evidence="4" id="KW-1185">Reference proteome</keyword>
<evidence type="ECO:0000313" key="4">
    <source>
        <dbReference type="Proteomes" id="UP000199103"/>
    </source>
</evidence>
<keyword evidence="3" id="KW-0689">Ribosomal protein</keyword>
<dbReference type="RefSeq" id="WP_091528184.1">
    <property type="nucleotide sequence ID" value="NZ_LT629772.1"/>
</dbReference>
<gene>
    <name evidence="3" type="ORF">SAMN04489812_4802</name>
</gene>
<evidence type="ECO:0000313" key="3">
    <source>
        <dbReference type="EMBL" id="SDT25314.1"/>
    </source>
</evidence>
<dbReference type="PROSITE" id="PS51664">
    <property type="entry name" value="YCAO"/>
    <property type="match status" value="1"/>
</dbReference>
<dbReference type="EMBL" id="LT629772">
    <property type="protein sequence ID" value="SDT25314.1"/>
    <property type="molecule type" value="Genomic_DNA"/>
</dbReference>
<sequence length="454" mass="48527">MTTDSANVDVWSARAADREVDTADTLHRMVPHLSAVGITRLGDITGLDRVGIPVFQAICPRSRDTISVYSGKGVTADAARVSAVMEATERFCATQDRAPARVASVAELRREDPAGFLRPEDHLLPLRPGIDDDTPLHWLRGTDLGIGAQVLVPQQAVTHGADGYGTACYRITSTNGLAAGNTHDEAVLHGLCEVIERDDWTFADAIGNQLPKLRARRRRRASDDGGAGDGGVDDCGVTGPGATYRQLRIDTLPPIAAELAGRFSAAGIGLTMHVISRAGSLTTVLATSVNDGWEGSGRYIGLGTSPDPLLAVTRSLTELAQSRAGDISATREDLTAADEHDAQPWDRHIRRTTGTVGDQPWDRTGAEEMISFDSLADESAAAERRPPGHWVRQIVGQLGSHGMRRVIVVDLSVDGLPAKVVRVIVPGLESWAAHRSRIGHRLLTAWNAAVEDGE</sequence>
<proteinExistence type="predicted"/>
<accession>A0A1H1YV18</accession>
<protein>
    <submittedName>
        <fullName evidence="3">Ribosomal protein S12 methylthiotransferase accessory factor</fullName>
    </submittedName>
</protein>
<dbReference type="InterPro" id="IPR003776">
    <property type="entry name" value="YcaO-like_dom"/>
</dbReference>
<evidence type="ECO:0000259" key="2">
    <source>
        <dbReference type="PROSITE" id="PS51664"/>
    </source>
</evidence>
<dbReference type="AlphaFoldDB" id="A0A1H1YV18"/>
<reference evidence="3 4" key="1">
    <citation type="submission" date="2016-10" db="EMBL/GenBank/DDBJ databases">
        <authorList>
            <person name="de Groot N.N."/>
        </authorList>
    </citation>
    <scope>NUCLEOTIDE SEQUENCE [LARGE SCALE GENOMIC DNA]</scope>
    <source>
        <strain evidence="3 4">DSM 21800</strain>
    </source>
</reference>
<feature type="domain" description="YcaO" evidence="2">
    <location>
        <begin position="71"/>
        <end position="454"/>
    </location>
</feature>
<dbReference type="Pfam" id="PF02624">
    <property type="entry name" value="YcaO"/>
    <property type="match status" value="1"/>
</dbReference>
<dbReference type="GO" id="GO:0016740">
    <property type="term" value="F:transferase activity"/>
    <property type="evidence" value="ECO:0007669"/>
    <property type="project" value="UniProtKB-KW"/>
</dbReference>
<dbReference type="Gene3D" id="3.30.1330.230">
    <property type="match status" value="1"/>
</dbReference>
<feature type="region of interest" description="Disordered" evidence="1">
    <location>
        <begin position="216"/>
        <end position="235"/>
    </location>
</feature>
<dbReference type="STRING" id="630515.SAMN04489812_4802"/>
<dbReference type="NCBIfam" id="TIGR00702">
    <property type="entry name" value="YcaO-type kinase domain"/>
    <property type="match status" value="1"/>
</dbReference>
<dbReference type="PANTHER" id="PTHR37809:SF1">
    <property type="entry name" value="RIBOSOMAL PROTEIN S12 METHYLTHIOTRANSFERASE ACCESSORY FACTOR YCAO"/>
    <property type="match status" value="1"/>
</dbReference>
<evidence type="ECO:0000256" key="1">
    <source>
        <dbReference type="SAM" id="MobiDB-lite"/>
    </source>
</evidence>
<keyword evidence="3" id="KW-0808">Transferase</keyword>
<keyword evidence="3" id="KW-0687">Ribonucleoprotein</keyword>
<dbReference type="GO" id="GO:0005840">
    <property type="term" value="C:ribosome"/>
    <property type="evidence" value="ECO:0007669"/>
    <property type="project" value="UniProtKB-KW"/>
</dbReference>